<evidence type="ECO:0000256" key="9">
    <source>
        <dbReference type="SAM" id="MobiDB-lite"/>
    </source>
</evidence>
<feature type="transmembrane region" description="Helical" evidence="10">
    <location>
        <begin position="464"/>
        <end position="482"/>
    </location>
</feature>
<organism evidence="12 13">
    <name type="scientific">Rhizophlyctis rosea</name>
    <dbReference type="NCBI Taxonomy" id="64517"/>
    <lineage>
        <taxon>Eukaryota</taxon>
        <taxon>Fungi</taxon>
        <taxon>Fungi incertae sedis</taxon>
        <taxon>Chytridiomycota</taxon>
        <taxon>Chytridiomycota incertae sedis</taxon>
        <taxon>Chytridiomycetes</taxon>
        <taxon>Rhizophlyctidales</taxon>
        <taxon>Rhizophlyctidaceae</taxon>
        <taxon>Rhizophlyctis</taxon>
    </lineage>
</organism>
<evidence type="ECO:0000256" key="10">
    <source>
        <dbReference type="SAM" id="Phobius"/>
    </source>
</evidence>
<name>A0AAD5SJX9_9FUNG</name>
<accession>A0AAD5SJX9</accession>
<dbReference type="InterPro" id="IPR013057">
    <property type="entry name" value="AA_transpt_TM"/>
</dbReference>
<dbReference type="GO" id="GO:0061459">
    <property type="term" value="F:L-arginine transmembrane transporter activity"/>
    <property type="evidence" value="ECO:0007669"/>
    <property type="project" value="TreeGrafter"/>
</dbReference>
<keyword evidence="5 10" id="KW-0812">Transmembrane</keyword>
<evidence type="ECO:0000259" key="11">
    <source>
        <dbReference type="Pfam" id="PF01490"/>
    </source>
</evidence>
<dbReference type="GO" id="GO:0005290">
    <property type="term" value="F:L-histidine transmembrane transporter activity"/>
    <property type="evidence" value="ECO:0007669"/>
    <property type="project" value="TreeGrafter"/>
</dbReference>
<feature type="region of interest" description="Disordered" evidence="9">
    <location>
        <begin position="1"/>
        <end position="50"/>
    </location>
</feature>
<feature type="non-terminal residue" evidence="12">
    <location>
        <position position="1"/>
    </location>
</feature>
<feature type="transmembrane region" description="Helical" evidence="10">
    <location>
        <begin position="425"/>
        <end position="444"/>
    </location>
</feature>
<feature type="domain" description="Amino acid transporter transmembrane" evidence="11">
    <location>
        <begin position="153"/>
        <end position="577"/>
    </location>
</feature>
<evidence type="ECO:0000256" key="4">
    <source>
        <dbReference type="ARBA" id="ARBA00022554"/>
    </source>
</evidence>
<comment type="subcellular location">
    <subcellularLocation>
        <location evidence="1">Vacuole membrane</location>
        <topology evidence="1">Multi-pass membrane protein</topology>
    </subcellularLocation>
</comment>
<keyword evidence="7 10" id="KW-1133">Transmembrane helix</keyword>
<dbReference type="GO" id="GO:0005313">
    <property type="term" value="F:L-glutamate transmembrane transporter activity"/>
    <property type="evidence" value="ECO:0007669"/>
    <property type="project" value="TreeGrafter"/>
</dbReference>
<comment type="similarity">
    <text evidence="2">Belongs to the amino acid/polyamine transporter 2 family.</text>
</comment>
<evidence type="ECO:0000256" key="6">
    <source>
        <dbReference type="ARBA" id="ARBA00022970"/>
    </source>
</evidence>
<proteinExistence type="inferred from homology"/>
<feature type="transmembrane region" description="Helical" evidence="10">
    <location>
        <begin position="320"/>
        <end position="343"/>
    </location>
</feature>
<dbReference type="EMBL" id="JADGJD010000087">
    <property type="protein sequence ID" value="KAJ3055270.1"/>
    <property type="molecule type" value="Genomic_DNA"/>
</dbReference>
<evidence type="ECO:0000256" key="7">
    <source>
        <dbReference type="ARBA" id="ARBA00022989"/>
    </source>
</evidence>
<sequence>MIESDFYSTSSSSYSPSTSVYSDSTFDGAGSDSDSDIQHQHHPNRRNHRDFILPSSKSYATFERPFSSVPFLNTDIKYPDETAPLVYYQRKKSVVVENDGSLDVEKGGSYEPVPVADVVFAQSGEGGSIVMGGGVGSSVSVGIAGSHVLPEPTIFSSTVNMINTILGTCMMSMPYAFARVGLLPGITLVLISAIATWFSLRILIASAQSPHHLAARNPSHPLTFFTPFSAPSYAALSRGSMGGSSGWWVDMLVAMSCLGFAVGYLVAIGECMPRLVTSVVPGLVGVEGIVAGLLLNKHFWMFGALLILVPLSLSRDVDDFRWFSGTALACAVYLAAVVVGLFVSGSTGGVGGTPSSDPDAGWQWIIYDGKIPEIVPIFVFAFTCQQNIFSVYNELVAATARSKATGKPTVAGAATVHDIYKIIDLAVGACAFTYISVGVAGYITFGAGVDSILLNNYGNSMPVFIGRLAYVLLAALSYPIYIHPCRDAVDSFLSSCCPSWYGPSSTYNNPSTPLLPPTKTGLSPRTKIIAILHSYTETEHVARSSLTMGLVVLTYAVALGVRGLDTALTFVGATGGVV</sequence>
<evidence type="ECO:0000256" key="2">
    <source>
        <dbReference type="ARBA" id="ARBA00008066"/>
    </source>
</evidence>
<keyword evidence="4" id="KW-0926">Vacuole</keyword>
<keyword evidence="3" id="KW-0813">Transport</keyword>
<protein>
    <recommendedName>
        <fullName evidence="11">Amino acid transporter transmembrane domain-containing protein</fullName>
    </recommendedName>
</protein>
<evidence type="ECO:0000313" key="12">
    <source>
        <dbReference type="EMBL" id="KAJ3055270.1"/>
    </source>
</evidence>
<evidence type="ECO:0000256" key="3">
    <source>
        <dbReference type="ARBA" id="ARBA00022448"/>
    </source>
</evidence>
<gene>
    <name evidence="12" type="ORF">HK097_011001</name>
</gene>
<dbReference type="Proteomes" id="UP001212841">
    <property type="component" value="Unassembled WGS sequence"/>
</dbReference>
<dbReference type="Pfam" id="PF01490">
    <property type="entry name" value="Aa_trans"/>
    <property type="match status" value="1"/>
</dbReference>
<feature type="compositionally biased region" description="Low complexity" evidence="9">
    <location>
        <begin position="1"/>
        <end position="26"/>
    </location>
</feature>
<keyword evidence="8 10" id="KW-0472">Membrane</keyword>
<evidence type="ECO:0000256" key="8">
    <source>
        <dbReference type="ARBA" id="ARBA00023136"/>
    </source>
</evidence>
<dbReference type="PANTHER" id="PTHR22950">
    <property type="entry name" value="AMINO ACID TRANSPORTER"/>
    <property type="match status" value="1"/>
</dbReference>
<dbReference type="AlphaFoldDB" id="A0AAD5SJX9"/>
<feature type="transmembrane region" description="Helical" evidence="10">
    <location>
        <begin position="247"/>
        <end position="267"/>
    </location>
</feature>
<dbReference type="GO" id="GO:0005302">
    <property type="term" value="F:L-tyrosine transmembrane transporter activity"/>
    <property type="evidence" value="ECO:0007669"/>
    <property type="project" value="TreeGrafter"/>
</dbReference>
<dbReference type="PANTHER" id="PTHR22950:SF678">
    <property type="entry name" value="VACUOLAR AMINO ACID TRANSPORTER 5-RELATED"/>
    <property type="match status" value="1"/>
</dbReference>
<keyword evidence="6" id="KW-0029">Amino-acid transport</keyword>
<feature type="transmembrane region" description="Helical" evidence="10">
    <location>
        <begin position="180"/>
        <end position="200"/>
    </location>
</feature>
<evidence type="ECO:0000256" key="1">
    <source>
        <dbReference type="ARBA" id="ARBA00004128"/>
    </source>
</evidence>
<dbReference type="GO" id="GO:0015189">
    <property type="term" value="F:L-lysine transmembrane transporter activity"/>
    <property type="evidence" value="ECO:0007669"/>
    <property type="project" value="TreeGrafter"/>
</dbReference>
<dbReference type="GO" id="GO:0000329">
    <property type="term" value="C:fungal-type vacuole membrane"/>
    <property type="evidence" value="ECO:0007669"/>
    <property type="project" value="TreeGrafter"/>
</dbReference>
<evidence type="ECO:0000313" key="13">
    <source>
        <dbReference type="Proteomes" id="UP001212841"/>
    </source>
</evidence>
<feature type="transmembrane region" description="Helical" evidence="10">
    <location>
        <begin position="279"/>
        <end position="300"/>
    </location>
</feature>
<keyword evidence="13" id="KW-1185">Reference proteome</keyword>
<dbReference type="GO" id="GO:0015194">
    <property type="term" value="F:L-serine transmembrane transporter activity"/>
    <property type="evidence" value="ECO:0007669"/>
    <property type="project" value="TreeGrafter"/>
</dbReference>
<comment type="caution">
    <text evidence="12">The sequence shown here is derived from an EMBL/GenBank/DDBJ whole genome shotgun (WGS) entry which is preliminary data.</text>
</comment>
<reference evidence="12" key="1">
    <citation type="submission" date="2020-05" db="EMBL/GenBank/DDBJ databases">
        <title>Phylogenomic resolution of chytrid fungi.</title>
        <authorList>
            <person name="Stajich J.E."/>
            <person name="Amses K."/>
            <person name="Simmons R."/>
            <person name="Seto K."/>
            <person name="Myers J."/>
            <person name="Bonds A."/>
            <person name="Quandt C.A."/>
            <person name="Barry K."/>
            <person name="Liu P."/>
            <person name="Grigoriev I."/>
            <person name="Longcore J.E."/>
            <person name="James T.Y."/>
        </authorList>
    </citation>
    <scope>NUCLEOTIDE SEQUENCE</scope>
    <source>
        <strain evidence="12">JEL0318</strain>
    </source>
</reference>
<evidence type="ECO:0000256" key="5">
    <source>
        <dbReference type="ARBA" id="ARBA00022692"/>
    </source>
</evidence>